<dbReference type="PANTHER" id="PTHR45669">
    <property type="entry name" value="GLUTAREDOXIN DOMAIN-CONTAINING CYSTEINE-RICH PROTEIN CG12206-RELATED"/>
    <property type="match status" value="1"/>
</dbReference>
<dbReference type="EMBL" id="LEKV01003316">
    <property type="protein sequence ID" value="KVI00726.1"/>
    <property type="molecule type" value="Genomic_DNA"/>
</dbReference>
<dbReference type="Gramene" id="KVI00726">
    <property type="protein sequence ID" value="KVI00726"/>
    <property type="gene ID" value="Ccrd_021022"/>
</dbReference>
<dbReference type="CDD" id="cd03031">
    <property type="entry name" value="GRX_GRX_like"/>
    <property type="match status" value="1"/>
</dbReference>
<dbReference type="Gene3D" id="3.40.30.10">
    <property type="entry name" value="Glutaredoxin"/>
    <property type="match status" value="1"/>
</dbReference>
<dbReference type="InterPro" id="IPR036249">
    <property type="entry name" value="Thioredoxin-like_sf"/>
</dbReference>
<dbReference type="SUPFAM" id="SSF52833">
    <property type="entry name" value="Thioredoxin-like"/>
    <property type="match status" value="1"/>
</dbReference>
<dbReference type="InterPro" id="IPR002109">
    <property type="entry name" value="Glutaredoxin"/>
</dbReference>
<evidence type="ECO:0000259" key="1">
    <source>
        <dbReference type="Pfam" id="PF00462"/>
    </source>
</evidence>
<sequence>MFDSDEQKSSSIYNRSYTIHSTSAGFPVKPYSYSSIQRSGSVKKVSNTPFDSIKGKVRNLCSIFESPKGPKPSSNDSQFQTKLKSVKSFSSSDSNLSVPSSPYESSPIRLPGTEDRVVIYFTSLRGIRRTYEDCYAVRMILKFFRVIIDERDISMDSAYRKELLGVLGEKQNVSLPQVFIKGKHVGGADVIKQLHETGQLAKLLKGLPVRAIGPWQVCDECGDVRFIPCANCNGSRKVFDEDEDQLKRCPDCNENGLIRIDVVSCSQMVIAAGSLTMLADCGLSPSSARLISQPDPAGPDLD</sequence>
<accession>A0A103Y1H8</accession>
<dbReference type="PANTHER" id="PTHR45669:SF59">
    <property type="entry name" value="GLUTAREDOXIN, THIOREDOXIN-LIKE SUPERFAMILY"/>
    <property type="match status" value="1"/>
</dbReference>
<dbReference type="OMA" id="HNAANPI"/>
<comment type="caution">
    <text evidence="2">The sequence shown here is derived from an EMBL/GenBank/DDBJ whole genome shotgun (WGS) entry which is preliminary data.</text>
</comment>
<dbReference type="Pfam" id="PF23733">
    <property type="entry name" value="GRXCR1-2_C"/>
    <property type="match status" value="1"/>
</dbReference>
<keyword evidence="3" id="KW-1185">Reference proteome</keyword>
<dbReference type="Pfam" id="PF00462">
    <property type="entry name" value="Glutaredoxin"/>
    <property type="match status" value="1"/>
</dbReference>
<proteinExistence type="predicted"/>
<reference evidence="2 3" key="1">
    <citation type="journal article" date="2016" name="Sci. Rep.">
        <title>The genome sequence of the outbreeding globe artichoke constructed de novo incorporating a phase-aware low-pass sequencing strategy of F1 progeny.</title>
        <authorList>
            <person name="Scaglione D."/>
            <person name="Reyes-Chin-Wo S."/>
            <person name="Acquadro A."/>
            <person name="Froenicke L."/>
            <person name="Portis E."/>
            <person name="Beitel C."/>
            <person name="Tirone M."/>
            <person name="Mauro R."/>
            <person name="Lo Monaco A."/>
            <person name="Mauromicale G."/>
            <person name="Faccioli P."/>
            <person name="Cattivelli L."/>
            <person name="Rieseberg L."/>
            <person name="Michelmore R."/>
            <person name="Lanteri S."/>
        </authorList>
    </citation>
    <scope>NUCLEOTIDE SEQUENCE [LARGE SCALE GENOMIC DNA]</scope>
    <source>
        <strain evidence="2">2C</strain>
    </source>
</reference>
<protein>
    <submittedName>
        <fullName evidence="2">Glutaredoxin</fullName>
    </submittedName>
</protein>
<dbReference type="PROSITE" id="PS51354">
    <property type="entry name" value="GLUTAREDOXIN_2"/>
    <property type="match status" value="1"/>
</dbReference>
<evidence type="ECO:0000313" key="3">
    <source>
        <dbReference type="Proteomes" id="UP000243975"/>
    </source>
</evidence>
<dbReference type="Proteomes" id="UP000243975">
    <property type="component" value="Unassembled WGS sequence"/>
</dbReference>
<name>A0A103Y1H8_CYNCS</name>
<dbReference type="STRING" id="59895.A0A103Y1H8"/>
<dbReference type="AlphaFoldDB" id="A0A103Y1H8"/>
<organism evidence="2 3">
    <name type="scientific">Cynara cardunculus var. scolymus</name>
    <name type="common">Globe artichoke</name>
    <name type="synonym">Cynara scolymus</name>
    <dbReference type="NCBI Taxonomy" id="59895"/>
    <lineage>
        <taxon>Eukaryota</taxon>
        <taxon>Viridiplantae</taxon>
        <taxon>Streptophyta</taxon>
        <taxon>Embryophyta</taxon>
        <taxon>Tracheophyta</taxon>
        <taxon>Spermatophyta</taxon>
        <taxon>Magnoliopsida</taxon>
        <taxon>eudicotyledons</taxon>
        <taxon>Gunneridae</taxon>
        <taxon>Pentapetalae</taxon>
        <taxon>asterids</taxon>
        <taxon>campanulids</taxon>
        <taxon>Asterales</taxon>
        <taxon>Asteraceae</taxon>
        <taxon>Carduoideae</taxon>
        <taxon>Cardueae</taxon>
        <taxon>Carduinae</taxon>
        <taxon>Cynara</taxon>
    </lineage>
</organism>
<gene>
    <name evidence="2" type="ORF">Ccrd_021022</name>
</gene>
<evidence type="ECO:0000313" key="2">
    <source>
        <dbReference type="EMBL" id="KVI00726.1"/>
    </source>
</evidence>
<feature type="domain" description="Glutaredoxin" evidence="1">
    <location>
        <begin position="118"/>
        <end position="185"/>
    </location>
</feature>